<dbReference type="Proteomes" id="UP000576480">
    <property type="component" value="Unassembled WGS sequence"/>
</dbReference>
<dbReference type="Proteomes" id="UP000543224">
    <property type="component" value="Unassembled WGS sequence"/>
</dbReference>
<keyword evidence="8" id="KW-1185">Reference proteome</keyword>
<evidence type="ECO:0000313" key="1">
    <source>
        <dbReference type="EMBL" id="GFP25227.1"/>
    </source>
</evidence>
<evidence type="ECO:0000313" key="8">
    <source>
        <dbReference type="Proteomes" id="UP000588083"/>
    </source>
</evidence>
<evidence type="ECO:0000313" key="5">
    <source>
        <dbReference type="Proteomes" id="UP000543224"/>
    </source>
</evidence>
<dbReference type="EMBL" id="BLRX01000056">
    <property type="protein sequence ID" value="GFP25227.1"/>
    <property type="molecule type" value="Genomic_DNA"/>
</dbReference>
<evidence type="ECO:0000313" key="6">
    <source>
        <dbReference type="Proteomes" id="UP000569018"/>
    </source>
</evidence>
<dbReference type="AlphaFoldDB" id="A0A6V8PQL9"/>
<dbReference type="Proteomes" id="UP000588083">
    <property type="component" value="Unassembled WGS sequence"/>
</dbReference>
<evidence type="ECO:0000313" key="2">
    <source>
        <dbReference type="EMBL" id="GFP29617.1"/>
    </source>
</evidence>
<organism evidence="3 7">
    <name type="scientific">Candidatus Hakubella thermalkaliphila</name>
    <dbReference type="NCBI Taxonomy" id="2754717"/>
    <lineage>
        <taxon>Bacteria</taxon>
        <taxon>Bacillati</taxon>
        <taxon>Actinomycetota</taxon>
        <taxon>Actinomycetota incertae sedis</taxon>
        <taxon>Candidatus Hakubellales</taxon>
        <taxon>Candidatus Hakubellaceae</taxon>
        <taxon>Candidatus Hakubella</taxon>
    </lineage>
</organism>
<name>A0A6V8PQL9_9ACTN</name>
<evidence type="ECO:0000313" key="4">
    <source>
        <dbReference type="EMBL" id="GFP38324.1"/>
    </source>
</evidence>
<comment type="caution">
    <text evidence="3">The sequence shown here is derived from an EMBL/GenBank/DDBJ whole genome shotgun (WGS) entry which is preliminary data.</text>
</comment>
<dbReference type="Proteomes" id="UP000569018">
    <property type="component" value="Unassembled WGS sequence"/>
</dbReference>
<reference evidence="5 6" key="1">
    <citation type="journal article" date="2020" name="Front. Microbiol.">
        <title>Single-cell genomics of novel Actinobacteria with the Wood-Ljungdahl pathway discovered in a serpentinizing system.</title>
        <authorList>
            <person name="Merino N."/>
            <person name="Kawai M."/>
            <person name="Boyd E.S."/>
            <person name="Colman D.R."/>
            <person name="McGlynn S.E."/>
            <person name="Nealson K.H."/>
            <person name="Kurokawa K."/>
            <person name="Hongoh Y."/>
        </authorList>
    </citation>
    <scope>NUCLEOTIDE SEQUENCE [LARGE SCALE GENOMIC DNA]</scope>
    <source>
        <strain evidence="1 5">S25</strain>
        <strain evidence="2 8">S34</strain>
        <strain evidence="3 7">S43</strain>
        <strain evidence="4 6">S47</strain>
    </source>
</reference>
<gene>
    <name evidence="1" type="ORF">HKBW3S25_00685</name>
    <name evidence="2" type="ORF">HKBW3S34_00537</name>
    <name evidence="3" type="ORF">HKBW3S43_00154</name>
    <name evidence="4" type="ORF">HKBW3S47_00025</name>
</gene>
<accession>A0A6V8PQL9</accession>
<protein>
    <submittedName>
        <fullName evidence="3">Uncharacterized protein</fullName>
    </submittedName>
</protein>
<proteinExistence type="predicted"/>
<dbReference type="EMBL" id="BLSB01000004">
    <property type="protein sequence ID" value="GFP34360.1"/>
    <property type="molecule type" value="Genomic_DNA"/>
</dbReference>
<evidence type="ECO:0000313" key="3">
    <source>
        <dbReference type="EMBL" id="GFP34360.1"/>
    </source>
</evidence>
<evidence type="ECO:0000313" key="7">
    <source>
        <dbReference type="Proteomes" id="UP000576480"/>
    </source>
</evidence>
<dbReference type="EMBL" id="BLRZ01000017">
    <property type="protein sequence ID" value="GFP29617.1"/>
    <property type="molecule type" value="Genomic_DNA"/>
</dbReference>
<dbReference type="EMBL" id="BLSD01000001">
    <property type="protein sequence ID" value="GFP38324.1"/>
    <property type="molecule type" value="Genomic_DNA"/>
</dbReference>
<sequence length="40" mass="4393">MSLRAAIIFSWLVDNDAMNTDCLLSSYPVQESSSTLSRAV</sequence>